<evidence type="ECO:0000313" key="2">
    <source>
        <dbReference type="Proteomes" id="UP000593572"/>
    </source>
</evidence>
<evidence type="ECO:0000313" key="1">
    <source>
        <dbReference type="EMBL" id="MBA0551580.1"/>
    </source>
</evidence>
<comment type="caution">
    <text evidence="1">The sequence shown here is derived from an EMBL/GenBank/DDBJ whole genome shotgun (WGS) entry which is preliminary data.</text>
</comment>
<organism evidence="1 2">
    <name type="scientific">Gossypium lobatum</name>
    <dbReference type="NCBI Taxonomy" id="34289"/>
    <lineage>
        <taxon>Eukaryota</taxon>
        <taxon>Viridiplantae</taxon>
        <taxon>Streptophyta</taxon>
        <taxon>Embryophyta</taxon>
        <taxon>Tracheophyta</taxon>
        <taxon>Spermatophyta</taxon>
        <taxon>Magnoliopsida</taxon>
        <taxon>eudicotyledons</taxon>
        <taxon>Gunneridae</taxon>
        <taxon>Pentapetalae</taxon>
        <taxon>rosids</taxon>
        <taxon>malvids</taxon>
        <taxon>Malvales</taxon>
        <taxon>Malvaceae</taxon>
        <taxon>Malvoideae</taxon>
        <taxon>Gossypium</taxon>
    </lineage>
</organism>
<keyword evidence="2" id="KW-1185">Reference proteome</keyword>
<reference evidence="1 2" key="1">
    <citation type="journal article" date="2019" name="Genome Biol. Evol.">
        <title>Insights into the evolution of the New World diploid cottons (Gossypium, subgenus Houzingenia) based on genome sequencing.</title>
        <authorList>
            <person name="Grover C.E."/>
            <person name="Arick M.A. 2nd"/>
            <person name="Thrash A."/>
            <person name="Conover J.L."/>
            <person name="Sanders W.S."/>
            <person name="Peterson D.G."/>
            <person name="Frelichowski J.E."/>
            <person name="Scheffler J.A."/>
            <person name="Scheffler B.E."/>
            <person name="Wendel J.F."/>
        </authorList>
    </citation>
    <scope>NUCLEOTIDE SEQUENCE [LARGE SCALE GENOMIC DNA]</scope>
    <source>
        <strain evidence="1">157</strain>
        <tissue evidence="1">Leaf</tissue>
    </source>
</reference>
<gene>
    <name evidence="1" type="ORF">Golob_022457</name>
</gene>
<sequence>MCYPRNLLLEPLFTCAWKGRAGVGVQGATPSNEDVASRMEGLVC</sequence>
<dbReference type="Proteomes" id="UP000593572">
    <property type="component" value="Unassembled WGS sequence"/>
</dbReference>
<protein>
    <submittedName>
        <fullName evidence="1">Uncharacterized protein</fullName>
    </submittedName>
</protein>
<dbReference type="AlphaFoldDB" id="A0A7J8LGQ8"/>
<proteinExistence type="predicted"/>
<accession>A0A7J8LGQ8</accession>
<name>A0A7J8LGQ8_9ROSI</name>
<dbReference type="EMBL" id="JABEZX010000003">
    <property type="protein sequence ID" value="MBA0551580.1"/>
    <property type="molecule type" value="Genomic_DNA"/>
</dbReference>